<dbReference type="AlphaFoldDB" id="A0AAD9C2W3"/>
<keyword evidence="2" id="KW-1185">Reference proteome</keyword>
<dbReference type="EMBL" id="JASDAP010000011">
    <property type="protein sequence ID" value="KAK1893758.1"/>
    <property type="molecule type" value="Genomic_DNA"/>
</dbReference>
<proteinExistence type="predicted"/>
<name>A0AAD9C2W3_DISEL</name>
<comment type="caution">
    <text evidence="1">The sequence shown here is derived from an EMBL/GenBank/DDBJ whole genome shotgun (WGS) entry which is preliminary data.</text>
</comment>
<protein>
    <submittedName>
        <fullName evidence="1">Threonine synthase</fullName>
    </submittedName>
</protein>
<feature type="non-terminal residue" evidence="1">
    <location>
        <position position="1"/>
    </location>
</feature>
<evidence type="ECO:0000313" key="1">
    <source>
        <dbReference type="EMBL" id="KAK1893758.1"/>
    </source>
</evidence>
<gene>
    <name evidence="1" type="ORF">KUDE01_019220</name>
</gene>
<organism evidence="1 2">
    <name type="scientific">Dissostichus eleginoides</name>
    <name type="common">Patagonian toothfish</name>
    <name type="synonym">Dissostichus amissus</name>
    <dbReference type="NCBI Taxonomy" id="100907"/>
    <lineage>
        <taxon>Eukaryota</taxon>
        <taxon>Metazoa</taxon>
        <taxon>Chordata</taxon>
        <taxon>Craniata</taxon>
        <taxon>Vertebrata</taxon>
        <taxon>Euteleostomi</taxon>
        <taxon>Actinopterygii</taxon>
        <taxon>Neopterygii</taxon>
        <taxon>Teleostei</taxon>
        <taxon>Neoteleostei</taxon>
        <taxon>Acanthomorphata</taxon>
        <taxon>Eupercaria</taxon>
        <taxon>Perciformes</taxon>
        <taxon>Notothenioidei</taxon>
        <taxon>Nototheniidae</taxon>
        <taxon>Dissostichus</taxon>
    </lineage>
</organism>
<evidence type="ECO:0000313" key="2">
    <source>
        <dbReference type="Proteomes" id="UP001228049"/>
    </source>
</evidence>
<accession>A0AAD9C2W3</accession>
<dbReference type="Proteomes" id="UP001228049">
    <property type="component" value="Unassembled WGS sequence"/>
</dbReference>
<sequence>MSEEARRSSIIISLQSTLSEARCVKVGHSELEVKFEISKAAGLKCGCSLYVPLYEPLTSVKLSKSKKLDVSSSCHALLDRFLEERISDQLFAIHHDSEDDGQ</sequence>
<reference evidence="1" key="1">
    <citation type="submission" date="2023-04" db="EMBL/GenBank/DDBJ databases">
        <title>Chromosome-level genome of Chaenocephalus aceratus.</title>
        <authorList>
            <person name="Park H."/>
        </authorList>
    </citation>
    <scope>NUCLEOTIDE SEQUENCE</scope>
    <source>
        <strain evidence="1">DE</strain>
        <tissue evidence="1">Muscle</tissue>
    </source>
</reference>